<keyword evidence="6" id="KW-0472">Membrane</keyword>
<name>A0A7V8NX52_9BACT</name>
<evidence type="ECO:0000313" key="11">
    <source>
        <dbReference type="Proteomes" id="UP000567293"/>
    </source>
</evidence>
<comment type="subcellular location">
    <subcellularLocation>
        <location evidence="1">Cell outer membrane</location>
        <topology evidence="1">Multi-pass membrane protein</topology>
    </subcellularLocation>
</comment>
<dbReference type="InterPro" id="IPR057601">
    <property type="entry name" value="Oar-like_b-barrel"/>
</dbReference>
<dbReference type="InterPro" id="IPR039426">
    <property type="entry name" value="TonB-dep_rcpt-like"/>
</dbReference>
<keyword evidence="3" id="KW-1134">Transmembrane beta strand</keyword>
<feature type="compositionally biased region" description="Polar residues" evidence="8">
    <location>
        <begin position="23"/>
        <end position="46"/>
    </location>
</feature>
<dbReference type="PANTHER" id="PTHR30069">
    <property type="entry name" value="TONB-DEPENDENT OUTER MEMBRANE RECEPTOR"/>
    <property type="match status" value="1"/>
</dbReference>
<evidence type="ECO:0000313" key="10">
    <source>
        <dbReference type="EMBL" id="MBA0089016.1"/>
    </source>
</evidence>
<dbReference type="PANTHER" id="PTHR30069:SF29">
    <property type="entry name" value="HEMOGLOBIN AND HEMOGLOBIN-HAPTOGLOBIN-BINDING PROTEIN 1-RELATED"/>
    <property type="match status" value="1"/>
</dbReference>
<dbReference type="InterPro" id="IPR036942">
    <property type="entry name" value="Beta-barrel_TonB_sf"/>
</dbReference>
<keyword evidence="7" id="KW-0998">Cell outer membrane</keyword>
<dbReference type="Pfam" id="PF25183">
    <property type="entry name" value="OMP_b-brl_4"/>
    <property type="match status" value="1"/>
</dbReference>
<keyword evidence="4" id="KW-0812">Transmembrane</keyword>
<dbReference type="AlphaFoldDB" id="A0A7V8NX52"/>
<sequence length="975" mass="105763">PLNGRNFTQLATLEANVTRGVPTASSTGAGGNTETFRNGETGGASLSVNGLRPQNNNFLLDGIDNNESLVNTIVFFPPADAIDEFRVQTSVAPAQFGRAAGAIVVTSLKSGANRFHGTAFWFNRNTNLNARDFFNNGPTPAYNRNQFGGTLGGPILKDKLFFFMDYQGLRKRVPGSNDTATVPTDLMRQGNFSELLAGAGPAGNPTGLSSPILILDPATGAPFAGNIIPAGRINSAGLAYLKAFPEPNCNASVDSRCHSILQNYHNVRKINEQWNDFDVRADYLLNATNSLFVRFSRGHVDQTETPRLTTLPSGFGSGTNFNYPIGASIGWTHTINSSLVNEARVGYVRTKYGFVPPFNSTDLCTQLGIVNCNTPLLGGIALIGGYNSQIEYTGDYGPYLIPQTGYNYNDTLSWTRGKHTFKFGGNVIRRQVNLFRPLTGKGYFFLSGNGNGGGGFSGGHVSTGYEVSDILAGFVDGYQHGPTLGMVGTRSWENGFFAQDDWRLSPRLTLNLGLRYDVYTWPVEVLDRQANFNLVTGALELANKNSVSRGFIPNDYNNFGPRIGFAYQLTGDGKTVVRGGYGIFYFLDRGGISNQLAQNPPFSGQNSVGYSQGFRITFTGALACQPNCTASQLDATQATAPLPSGNFTALDLTNPSGVSVISVLPSNVTPNVSQWNLQVQRQLDANSSASLAYVGDRGKNLTRNYNANQNLYGIPNSNPAHNRFNALGAVTVQDNSGNSIYHSLQAEYQRRLSRGFQFLGSFAWSKTLDDACGDLDTCQPQLYTDFHRERGLSNIDQNYRLVLSSLYELPWGRGKHWGSDWPRSLDLALGGWQLNGIYTLQSGLPFSVTASGTPSNTRADLIGNLVVHPGNIHQYFDTSAFRAPAATGGIYNAPGTSGRDILRGPGSSSIDMALLKSFSFAERYRLEARVQAYNLTNTPHFANPNSDINGSNFGLITSTQPFSYRQVELGLRLSF</sequence>
<evidence type="ECO:0000256" key="4">
    <source>
        <dbReference type="ARBA" id="ARBA00022692"/>
    </source>
</evidence>
<evidence type="ECO:0000256" key="5">
    <source>
        <dbReference type="ARBA" id="ARBA00022729"/>
    </source>
</evidence>
<gene>
    <name evidence="10" type="ORF">HRJ53_28840</name>
</gene>
<evidence type="ECO:0000256" key="8">
    <source>
        <dbReference type="SAM" id="MobiDB-lite"/>
    </source>
</evidence>
<feature type="non-terminal residue" evidence="10">
    <location>
        <position position="1"/>
    </location>
</feature>
<keyword evidence="10" id="KW-0675">Receptor</keyword>
<dbReference type="Gene3D" id="2.40.170.20">
    <property type="entry name" value="TonB-dependent receptor, beta-barrel domain"/>
    <property type="match status" value="1"/>
</dbReference>
<evidence type="ECO:0000256" key="2">
    <source>
        <dbReference type="ARBA" id="ARBA00022448"/>
    </source>
</evidence>
<evidence type="ECO:0000256" key="6">
    <source>
        <dbReference type="ARBA" id="ARBA00023136"/>
    </source>
</evidence>
<dbReference type="EMBL" id="JACDQQ010002795">
    <property type="protein sequence ID" value="MBA0089016.1"/>
    <property type="molecule type" value="Genomic_DNA"/>
</dbReference>
<evidence type="ECO:0000259" key="9">
    <source>
        <dbReference type="Pfam" id="PF25183"/>
    </source>
</evidence>
<evidence type="ECO:0000256" key="3">
    <source>
        <dbReference type="ARBA" id="ARBA00022452"/>
    </source>
</evidence>
<evidence type="ECO:0000256" key="7">
    <source>
        <dbReference type="ARBA" id="ARBA00023237"/>
    </source>
</evidence>
<organism evidence="10 11">
    <name type="scientific">Candidatus Acidiferrum panamense</name>
    <dbReference type="NCBI Taxonomy" id="2741543"/>
    <lineage>
        <taxon>Bacteria</taxon>
        <taxon>Pseudomonadati</taxon>
        <taxon>Acidobacteriota</taxon>
        <taxon>Terriglobia</taxon>
        <taxon>Candidatus Acidiferrales</taxon>
        <taxon>Candidatus Acidiferrum</taxon>
    </lineage>
</organism>
<keyword evidence="11" id="KW-1185">Reference proteome</keyword>
<dbReference type="GO" id="GO:0009279">
    <property type="term" value="C:cell outer membrane"/>
    <property type="evidence" value="ECO:0007669"/>
    <property type="project" value="UniProtKB-SubCell"/>
</dbReference>
<dbReference type="Proteomes" id="UP000567293">
    <property type="component" value="Unassembled WGS sequence"/>
</dbReference>
<accession>A0A7V8NX52</accession>
<dbReference type="GO" id="GO:0015344">
    <property type="term" value="F:siderophore uptake transmembrane transporter activity"/>
    <property type="evidence" value="ECO:0007669"/>
    <property type="project" value="TreeGrafter"/>
</dbReference>
<dbReference type="SUPFAM" id="SSF56935">
    <property type="entry name" value="Porins"/>
    <property type="match status" value="1"/>
</dbReference>
<feature type="domain" description="TonB-dependent transporter Oar-like beta-barrel" evidence="9">
    <location>
        <begin position="108"/>
        <end position="967"/>
    </location>
</feature>
<feature type="region of interest" description="Disordered" evidence="8">
    <location>
        <begin position="21"/>
        <end position="46"/>
    </location>
</feature>
<dbReference type="GO" id="GO:0044718">
    <property type="term" value="P:siderophore transmembrane transport"/>
    <property type="evidence" value="ECO:0007669"/>
    <property type="project" value="TreeGrafter"/>
</dbReference>
<comment type="caution">
    <text evidence="10">The sequence shown here is derived from an EMBL/GenBank/DDBJ whole genome shotgun (WGS) entry which is preliminary data.</text>
</comment>
<protein>
    <submittedName>
        <fullName evidence="10">TonB-dependent receptor</fullName>
    </submittedName>
</protein>
<evidence type="ECO:0000256" key="1">
    <source>
        <dbReference type="ARBA" id="ARBA00004571"/>
    </source>
</evidence>
<proteinExistence type="predicted"/>
<keyword evidence="5" id="KW-0732">Signal</keyword>
<keyword evidence="2" id="KW-0813">Transport</keyword>
<reference evidence="10" key="1">
    <citation type="submission" date="2020-06" db="EMBL/GenBank/DDBJ databases">
        <title>Legume-microbial interactions unlock mineral nutrients during tropical forest succession.</title>
        <authorList>
            <person name="Epihov D.Z."/>
        </authorList>
    </citation>
    <scope>NUCLEOTIDE SEQUENCE [LARGE SCALE GENOMIC DNA]</scope>
    <source>
        <strain evidence="10">Pan2503</strain>
    </source>
</reference>